<organism evidence="2 3">
    <name type="scientific">Streptomyces africanus</name>
    <dbReference type="NCBI Taxonomy" id="231024"/>
    <lineage>
        <taxon>Bacteria</taxon>
        <taxon>Bacillati</taxon>
        <taxon>Actinomycetota</taxon>
        <taxon>Actinomycetes</taxon>
        <taxon>Kitasatosporales</taxon>
        <taxon>Streptomycetaceae</taxon>
        <taxon>Streptomyces</taxon>
    </lineage>
</organism>
<comment type="caution">
    <text evidence="2">The sequence shown here is derived from an EMBL/GenBank/DDBJ whole genome shotgun (WGS) entry which is preliminary data.</text>
</comment>
<gene>
    <name evidence="2" type="ORF">QF034_007162</name>
</gene>
<reference evidence="2 3" key="1">
    <citation type="submission" date="2023-07" db="EMBL/GenBank/DDBJ databases">
        <title>Comparative genomics of wheat-associated soil bacteria to identify genetic determinants of phenazine resistance.</title>
        <authorList>
            <person name="Mouncey N."/>
        </authorList>
    </citation>
    <scope>NUCLEOTIDE SEQUENCE [LARGE SCALE GENOMIC DNA]</scope>
    <source>
        <strain evidence="2 3">B3I12</strain>
    </source>
</reference>
<feature type="region of interest" description="Disordered" evidence="1">
    <location>
        <begin position="438"/>
        <end position="531"/>
    </location>
</feature>
<feature type="region of interest" description="Disordered" evidence="1">
    <location>
        <begin position="26"/>
        <end position="59"/>
    </location>
</feature>
<name>A0ABU0QZV1_9ACTN</name>
<accession>A0ABU0QZV1</accession>
<feature type="region of interest" description="Disordered" evidence="1">
    <location>
        <begin position="333"/>
        <end position="357"/>
    </location>
</feature>
<protein>
    <submittedName>
        <fullName evidence="2">Uncharacterized protein</fullName>
    </submittedName>
</protein>
<sequence>MASSSTCSPRLGASGSVVRAAVRISSRAASTASGVAHGGSRGGVPQSSAGVSRGGRYGGQLVTGSHEPLPVVAGVPQLPERFPVRPRALGGEPAHALPRGPGPGAHQRVQVGRGTGEQLVPAETRQVQPRAACPGQPRNEQAPAGVHRGRARLVEAVVQVLQALVHHRQPLPGDDVVFDVAQSGNGPASPGHVVAERVETVGGVGDDLRPATGGQGAYRRRVQPAQIAAHQVSAPGADLHRGGQRLPQRRRALGHRYHRIGRRPPRDGPSPAVGVERQAVAGLQSAHPMPHRQGCQRVRRARIQQSGRQPLLVDFSVEQGGEYVGPVRGHRGVTDPGVEHPSKAADAPLDTHASGDRGDQIRTARHFAGQFIEVGDRADPAGRCGEPVGGDGVFTEDRDLHLACHTDGHGTGRPVAEQPGPTRWVADLLYRPAAECAAGPGRRSAVRKDDEPARPLAGIRKISHARRPSWRTCRPVITESGRRDPRPTATTGCSGERGGSEEPPAEEPEPFRSIPEADTGLAESASRGQRRALVSAHVVTPPLNCPELVWRVQRCDPRRASTMSDLFPQ</sequence>
<keyword evidence="3" id="KW-1185">Reference proteome</keyword>
<feature type="region of interest" description="Disordered" evidence="1">
    <location>
        <begin position="87"/>
        <end position="112"/>
    </location>
</feature>
<evidence type="ECO:0000256" key="1">
    <source>
        <dbReference type="SAM" id="MobiDB-lite"/>
    </source>
</evidence>
<evidence type="ECO:0000313" key="2">
    <source>
        <dbReference type="EMBL" id="MDQ0752931.1"/>
    </source>
</evidence>
<proteinExistence type="predicted"/>
<dbReference type="Proteomes" id="UP001232755">
    <property type="component" value="Unassembled WGS sequence"/>
</dbReference>
<feature type="region of interest" description="Disordered" evidence="1">
    <location>
        <begin position="124"/>
        <end position="146"/>
    </location>
</feature>
<evidence type="ECO:0000313" key="3">
    <source>
        <dbReference type="Proteomes" id="UP001232755"/>
    </source>
</evidence>
<dbReference type="EMBL" id="JAUSYP010000001">
    <property type="protein sequence ID" value="MDQ0752931.1"/>
    <property type="molecule type" value="Genomic_DNA"/>
</dbReference>